<sequence length="469" mass="52651">MQRPGANSTSHQLTSRSLRSQAARPAPDNPSSESRNIITSTLHVAVVSASQAISQSDTVLAAHWDNIRTAFIASGITTPFADWITQAFGNHNLLTIVRAAFATRWRQVEDSGSREVSRRRSAAKRLGLDGIWELYLWFGASVQSQRCWRLLPAGLEISARQFFVELCRVRAQQPLGKQKHHLEKPFGPREFELACCALTDRVTIRELETRDDQDKQDNRNQRRVVRQHRVEEDRQFEMQQAEQGQERPGEQRETSKTGRCQDKTQHDDSGYFEDSLDSESEERDNEQDDPGSFGVSDNIGMGSQVSSGASNVTESPQEPPTDMNDAQMNEIAQRLSVAKSKLAEVQDDCAAKKSQWEEVANSGTSAMHKYKMQIDARVSSIMEEDVEDPDKGSSEDESARGLGDLERDLKAAVSRKRKASRQIESLTTKSQRLMESEETMLALFKKAVEEHLGRMQQEQETIVGPGADQ</sequence>
<dbReference type="Proteomes" id="UP001230504">
    <property type="component" value="Unassembled WGS sequence"/>
</dbReference>
<feature type="region of interest" description="Disordered" evidence="1">
    <location>
        <begin position="382"/>
        <end position="431"/>
    </location>
</feature>
<accession>A0AAD8PL89</accession>
<proteinExistence type="predicted"/>
<feature type="compositionally biased region" description="Basic and acidic residues" evidence="1">
    <location>
        <begin position="244"/>
        <end position="269"/>
    </location>
</feature>
<dbReference type="GeneID" id="85443515"/>
<dbReference type="AlphaFoldDB" id="A0AAD8PL89"/>
<feature type="compositionally biased region" description="Polar residues" evidence="1">
    <location>
        <begin position="422"/>
        <end position="431"/>
    </location>
</feature>
<name>A0AAD8PL89_9PEZI</name>
<evidence type="ECO:0000256" key="1">
    <source>
        <dbReference type="SAM" id="MobiDB-lite"/>
    </source>
</evidence>
<keyword evidence="3" id="KW-1185">Reference proteome</keyword>
<feature type="compositionally biased region" description="Polar residues" evidence="1">
    <location>
        <begin position="301"/>
        <end position="316"/>
    </location>
</feature>
<organism evidence="2 3">
    <name type="scientific">Colletotrichum navitas</name>
    <dbReference type="NCBI Taxonomy" id="681940"/>
    <lineage>
        <taxon>Eukaryota</taxon>
        <taxon>Fungi</taxon>
        <taxon>Dikarya</taxon>
        <taxon>Ascomycota</taxon>
        <taxon>Pezizomycotina</taxon>
        <taxon>Sordariomycetes</taxon>
        <taxon>Hypocreomycetidae</taxon>
        <taxon>Glomerellales</taxon>
        <taxon>Glomerellaceae</taxon>
        <taxon>Colletotrichum</taxon>
        <taxon>Colletotrichum graminicola species complex</taxon>
    </lineage>
</organism>
<comment type="caution">
    <text evidence="2">The sequence shown here is derived from an EMBL/GenBank/DDBJ whole genome shotgun (WGS) entry which is preliminary data.</text>
</comment>
<feature type="region of interest" description="Disordered" evidence="1">
    <location>
        <begin position="1"/>
        <end position="35"/>
    </location>
</feature>
<protein>
    <submittedName>
        <fullName evidence="2">Uncharacterized protein</fullName>
    </submittedName>
</protein>
<reference evidence="2" key="1">
    <citation type="submission" date="2021-06" db="EMBL/GenBank/DDBJ databases">
        <title>Comparative genomics, transcriptomics and evolutionary studies reveal genomic signatures of adaptation to plant cell wall in hemibiotrophic fungi.</title>
        <authorList>
            <consortium name="DOE Joint Genome Institute"/>
            <person name="Baroncelli R."/>
            <person name="Diaz J.F."/>
            <person name="Benocci T."/>
            <person name="Peng M."/>
            <person name="Battaglia E."/>
            <person name="Haridas S."/>
            <person name="Andreopoulos W."/>
            <person name="Labutti K."/>
            <person name="Pangilinan J."/>
            <person name="Floch G.L."/>
            <person name="Makela M.R."/>
            <person name="Henrissat B."/>
            <person name="Grigoriev I.V."/>
            <person name="Crouch J.A."/>
            <person name="De Vries R.P."/>
            <person name="Sukno S.A."/>
            <person name="Thon M.R."/>
        </authorList>
    </citation>
    <scope>NUCLEOTIDE SEQUENCE</scope>
    <source>
        <strain evidence="2">CBS 125086</strain>
    </source>
</reference>
<dbReference type="EMBL" id="JAHLJV010000130">
    <property type="protein sequence ID" value="KAK1569545.1"/>
    <property type="molecule type" value="Genomic_DNA"/>
</dbReference>
<feature type="compositionally biased region" description="Polar residues" evidence="1">
    <location>
        <begin position="1"/>
        <end position="20"/>
    </location>
</feature>
<feature type="compositionally biased region" description="Basic and acidic residues" evidence="1">
    <location>
        <begin position="389"/>
        <end position="410"/>
    </location>
</feature>
<gene>
    <name evidence="2" type="ORF">LY79DRAFT_571675</name>
</gene>
<dbReference type="RefSeq" id="XP_060407774.1">
    <property type="nucleotide sequence ID" value="XM_060559275.1"/>
</dbReference>
<feature type="compositionally biased region" description="Acidic residues" evidence="1">
    <location>
        <begin position="270"/>
        <end position="289"/>
    </location>
</feature>
<evidence type="ECO:0000313" key="3">
    <source>
        <dbReference type="Proteomes" id="UP001230504"/>
    </source>
</evidence>
<evidence type="ECO:0000313" key="2">
    <source>
        <dbReference type="EMBL" id="KAK1569545.1"/>
    </source>
</evidence>
<feature type="region of interest" description="Disordered" evidence="1">
    <location>
        <begin position="209"/>
        <end position="332"/>
    </location>
</feature>
<feature type="compositionally biased region" description="Basic and acidic residues" evidence="1">
    <location>
        <begin position="209"/>
        <end position="220"/>
    </location>
</feature>